<evidence type="ECO:0000256" key="18">
    <source>
        <dbReference type="RuleBase" id="RU003403"/>
    </source>
</evidence>
<keyword evidence="12 18" id="KW-1133">Transmembrane helix</keyword>
<keyword evidence="7 18" id="KW-0679">Respiratory chain</keyword>
<protein>
    <recommendedName>
        <fullName evidence="5 18">NADH-ubiquinone oxidoreductase chain 2</fullName>
        <ecNumber evidence="4 18">7.1.1.2</ecNumber>
    </recommendedName>
</protein>
<dbReference type="InterPro" id="IPR003917">
    <property type="entry name" value="NADH_UbQ_OxRdtase_chain2"/>
</dbReference>
<keyword evidence="15 18" id="KW-0496">Mitochondrion</keyword>
<name>A0A1S5VLZ4_9NEOP</name>
<comment type="catalytic activity">
    <reaction evidence="17 18">
        <text>a ubiquinone + NADH + 5 H(+)(in) = a ubiquinol + NAD(+) + 4 H(+)(out)</text>
        <dbReference type="Rhea" id="RHEA:29091"/>
        <dbReference type="Rhea" id="RHEA-COMP:9565"/>
        <dbReference type="Rhea" id="RHEA-COMP:9566"/>
        <dbReference type="ChEBI" id="CHEBI:15378"/>
        <dbReference type="ChEBI" id="CHEBI:16389"/>
        <dbReference type="ChEBI" id="CHEBI:17976"/>
        <dbReference type="ChEBI" id="CHEBI:57540"/>
        <dbReference type="ChEBI" id="CHEBI:57945"/>
        <dbReference type="EC" id="7.1.1.2"/>
    </reaction>
</comment>
<keyword evidence="14 18" id="KW-0830">Ubiquinone</keyword>
<comment type="subcellular location">
    <subcellularLocation>
        <location evidence="2 18">Mitochondrion inner membrane</location>
        <topology evidence="2 18">Multi-pass membrane protein</topology>
    </subcellularLocation>
</comment>
<evidence type="ECO:0000256" key="17">
    <source>
        <dbReference type="ARBA" id="ARBA00049551"/>
    </source>
</evidence>
<evidence type="ECO:0000256" key="14">
    <source>
        <dbReference type="ARBA" id="ARBA00023075"/>
    </source>
</evidence>
<dbReference type="PANTHER" id="PTHR46552:SF1">
    <property type="entry name" value="NADH-UBIQUINONE OXIDOREDUCTASE CHAIN 2"/>
    <property type="match status" value="1"/>
</dbReference>
<evidence type="ECO:0000313" key="21">
    <source>
        <dbReference type="EMBL" id="AQP27001.1"/>
    </source>
</evidence>
<keyword evidence="9 18" id="KW-0999">Mitochondrion inner membrane</keyword>
<geneLocation type="mitochondrion" evidence="21"/>
<dbReference type="GO" id="GO:0008137">
    <property type="term" value="F:NADH dehydrogenase (ubiquinone) activity"/>
    <property type="evidence" value="ECO:0007669"/>
    <property type="project" value="UniProtKB-EC"/>
</dbReference>
<dbReference type="InterPro" id="IPR050175">
    <property type="entry name" value="Complex_I_Subunit_2"/>
</dbReference>
<evidence type="ECO:0000256" key="10">
    <source>
        <dbReference type="ARBA" id="ARBA00022967"/>
    </source>
</evidence>
<feature type="transmembrane region" description="Helical" evidence="18">
    <location>
        <begin position="271"/>
        <end position="291"/>
    </location>
</feature>
<dbReference type="AlphaFoldDB" id="A0A1S5VLZ4"/>
<feature type="transmembrane region" description="Helical" evidence="18">
    <location>
        <begin position="239"/>
        <end position="259"/>
    </location>
</feature>
<feature type="transmembrane region" description="Helical" evidence="18">
    <location>
        <begin position="320"/>
        <end position="342"/>
    </location>
</feature>
<evidence type="ECO:0000256" key="6">
    <source>
        <dbReference type="ARBA" id="ARBA00022448"/>
    </source>
</evidence>
<keyword evidence="16 18" id="KW-0472">Membrane</keyword>
<feature type="domain" description="NADH:quinone oxidoreductase/Mrp antiporter transmembrane" evidence="20">
    <location>
        <begin position="24"/>
        <end position="286"/>
    </location>
</feature>
<dbReference type="InterPro" id="IPR001750">
    <property type="entry name" value="ND/Mrp_TM"/>
</dbReference>
<dbReference type="EMBL" id="KY224442">
    <property type="protein sequence ID" value="AQP27001.1"/>
    <property type="molecule type" value="Genomic_DNA"/>
</dbReference>
<evidence type="ECO:0000256" key="15">
    <source>
        <dbReference type="ARBA" id="ARBA00023128"/>
    </source>
</evidence>
<keyword evidence="6" id="KW-0813">Transport</keyword>
<evidence type="ECO:0000256" key="12">
    <source>
        <dbReference type="ARBA" id="ARBA00022989"/>
    </source>
</evidence>
<evidence type="ECO:0000256" key="2">
    <source>
        <dbReference type="ARBA" id="ARBA00004448"/>
    </source>
</evidence>
<comment type="function">
    <text evidence="18">Core subunit of the mitochondrial membrane respiratory chain NADH dehydrogenase (Complex I) which catalyzes electron transfer from NADH through the respiratory chain, using ubiquinone as an electron acceptor. Essential for the catalytic activity and assembly of complex I.</text>
</comment>
<feature type="transmembrane region" description="Helical" evidence="18">
    <location>
        <begin position="199"/>
        <end position="218"/>
    </location>
</feature>
<comment type="similarity">
    <text evidence="3 18">Belongs to the complex I subunit 2 family.</text>
</comment>
<evidence type="ECO:0000256" key="9">
    <source>
        <dbReference type="ARBA" id="ARBA00022792"/>
    </source>
</evidence>
<evidence type="ECO:0000256" key="5">
    <source>
        <dbReference type="ARBA" id="ARBA00021008"/>
    </source>
</evidence>
<evidence type="ECO:0000256" key="19">
    <source>
        <dbReference type="SAM" id="SignalP"/>
    </source>
</evidence>
<keyword evidence="19" id="KW-0732">Signal</keyword>
<proteinExistence type="inferred from homology"/>
<evidence type="ECO:0000256" key="13">
    <source>
        <dbReference type="ARBA" id="ARBA00023027"/>
    </source>
</evidence>
<evidence type="ECO:0000256" key="16">
    <source>
        <dbReference type="ARBA" id="ARBA00023136"/>
    </source>
</evidence>
<evidence type="ECO:0000256" key="3">
    <source>
        <dbReference type="ARBA" id="ARBA00007012"/>
    </source>
</evidence>
<evidence type="ECO:0000259" key="20">
    <source>
        <dbReference type="Pfam" id="PF00361"/>
    </source>
</evidence>
<evidence type="ECO:0000256" key="7">
    <source>
        <dbReference type="ARBA" id="ARBA00022660"/>
    </source>
</evidence>
<dbReference type="PRINTS" id="PR01436">
    <property type="entry name" value="NADHDHGNASE2"/>
</dbReference>
<organism evidence="21">
    <name type="scientific">Termes rostratus</name>
    <dbReference type="NCBI Taxonomy" id="1934608"/>
    <lineage>
        <taxon>Eukaryota</taxon>
        <taxon>Metazoa</taxon>
        <taxon>Ecdysozoa</taxon>
        <taxon>Arthropoda</taxon>
        <taxon>Hexapoda</taxon>
        <taxon>Insecta</taxon>
        <taxon>Pterygota</taxon>
        <taxon>Neoptera</taxon>
        <taxon>Polyneoptera</taxon>
        <taxon>Dictyoptera</taxon>
        <taxon>Blattodea</taxon>
        <taxon>Blattoidea</taxon>
        <taxon>Termitoidae</taxon>
        <taxon>Termitidae</taxon>
        <taxon>Termitinae</taxon>
        <taxon>Termes group</taxon>
        <taxon>Termes</taxon>
    </lineage>
</organism>
<accession>A0A1S5VLZ4</accession>
<sequence length="343" mass="38140">MPNNSTKILLLITLVGGVLVSVSSNSWLGAWMGLEINLMSFIPLMSNVKNMYNTEASLKYFIVQVLASATLLFMVVMKVLTEDLFTFESNPYTPMIICTPLLLKSGAAPFHWWFPGVMEGLSWENCALLMTVQKAAPLMLMSYLIDINTFTLSIILMSTIVGSIGGLNQTSMRKILTYSSINHTGWMLIALTTSENMWMVYYAIYSTLALTVVSAIKLSGVSFINQTMMTNKETTLMKFMLFTSLLSLGGLPPFLGFLPKWIIIQAMITNNMAPLATVVVVTSLITLYYYLKISYSSFMILNTEPKWNLKSNKNKSTKNIWALILSSISLTGMAACTIITNIN</sequence>
<gene>
    <name evidence="21" type="primary">nad2</name>
</gene>
<keyword evidence="13 18" id="KW-0520">NAD</keyword>
<dbReference type="GO" id="GO:0006120">
    <property type="term" value="P:mitochondrial electron transport, NADH to ubiquinone"/>
    <property type="evidence" value="ECO:0007669"/>
    <property type="project" value="InterPro"/>
</dbReference>
<feature type="transmembrane region" description="Helical" evidence="18">
    <location>
        <begin position="92"/>
        <end position="114"/>
    </location>
</feature>
<evidence type="ECO:0000256" key="1">
    <source>
        <dbReference type="ARBA" id="ARBA00003257"/>
    </source>
</evidence>
<evidence type="ECO:0000256" key="4">
    <source>
        <dbReference type="ARBA" id="ARBA00012944"/>
    </source>
</evidence>
<dbReference type="EC" id="7.1.1.2" evidence="4 18"/>
<dbReference type="PANTHER" id="PTHR46552">
    <property type="entry name" value="NADH-UBIQUINONE OXIDOREDUCTASE CHAIN 2"/>
    <property type="match status" value="1"/>
</dbReference>
<dbReference type="Pfam" id="PF00361">
    <property type="entry name" value="Proton_antipo_M"/>
    <property type="match status" value="1"/>
</dbReference>
<feature type="transmembrane region" description="Helical" evidence="18">
    <location>
        <begin position="150"/>
        <end position="168"/>
    </location>
</feature>
<dbReference type="GO" id="GO:0005743">
    <property type="term" value="C:mitochondrial inner membrane"/>
    <property type="evidence" value="ECO:0007669"/>
    <property type="project" value="UniProtKB-SubCell"/>
</dbReference>
<keyword evidence="10 18" id="KW-1278">Translocase</keyword>
<keyword evidence="8 18" id="KW-0812">Transmembrane</keyword>
<keyword evidence="11 18" id="KW-0249">Electron transport</keyword>
<evidence type="ECO:0000256" key="8">
    <source>
        <dbReference type="ARBA" id="ARBA00022692"/>
    </source>
</evidence>
<feature type="transmembrane region" description="Helical" evidence="18">
    <location>
        <begin position="60"/>
        <end position="80"/>
    </location>
</feature>
<feature type="signal peptide" evidence="19">
    <location>
        <begin position="1"/>
        <end position="20"/>
    </location>
</feature>
<evidence type="ECO:0000256" key="11">
    <source>
        <dbReference type="ARBA" id="ARBA00022982"/>
    </source>
</evidence>
<comment type="function">
    <text evidence="1">Core subunit of the mitochondrial membrane respiratory chain NADH dehydrogenase (Complex I) that is believed to belong to the minimal assembly required for catalysis. Complex I functions in the transfer of electrons from NADH to the respiratory chain. The immediate electron acceptor for the enzyme is believed to be ubiquinone.</text>
</comment>
<feature type="chain" id="PRO_5012232958" description="NADH-ubiquinone oxidoreductase chain 2" evidence="19">
    <location>
        <begin position="21"/>
        <end position="343"/>
    </location>
</feature>
<reference evidence="21" key="1">
    <citation type="journal article" date="2016" name="Mol. Biol. Evol.">
        <title>Mitochondrial Phylogenomics Resolves the Global Spread of Higher Termites, Ecosystem Engineers of the Tropics.</title>
        <authorList>
            <person name="Bourguignon T."/>
            <person name="Lo N."/>
            <person name="Sobotnik J."/>
            <person name="Ho S.Y."/>
            <person name="Iqbal N."/>
            <person name="Coissac E."/>
            <person name="Lee M."/>
            <person name="Jendryka M.M."/>
            <person name="Sillam-Dusses D."/>
            <person name="Krizkova B."/>
            <person name="Roisin Y."/>
            <person name="Evans T.A."/>
        </authorList>
    </citation>
    <scope>NUCLEOTIDE SEQUENCE</scope>
    <source>
        <strain evidence="21">THAI036</strain>
    </source>
</reference>